<feature type="transmembrane region" description="Helical" evidence="13">
    <location>
        <begin position="340"/>
        <end position="362"/>
    </location>
</feature>
<dbReference type="SUPFAM" id="SSF52540">
    <property type="entry name" value="P-loop containing nucleoside triphosphate hydrolases"/>
    <property type="match status" value="1"/>
</dbReference>
<dbReference type="InterPro" id="IPR022515">
    <property type="entry name" value="NHPM_micro_ABC2"/>
</dbReference>
<feature type="transmembrane region" description="Helical" evidence="13">
    <location>
        <begin position="476"/>
        <end position="499"/>
    </location>
</feature>
<dbReference type="InterPro" id="IPR017871">
    <property type="entry name" value="ABC_transporter-like_CS"/>
</dbReference>
<sequence>MSAQLQDIVALPQALAERAERQLPKASRPQLLDGQAIRLVESGSVDLFHVLLRDGVPSGARVHLCRLEPGDVWFEFPAASDGALLAVALPDSAWLCIPGDPEAWLASAQTAALLQPLLGRWHGTLEAALPGLRLRDASPSAAHALMLQTLVERRGLAQQRDRVHLRERSEADTQALRRALHGVVEAMDGSLPKAGAGVGHALADACTLVLKASGIRARRGFMAPAANADLEDWLDAFCQRGAIARRRVALEGVDWWRQDFGPVLAFRKSDNAPLALLPHAGGYRMIDPETAAERQVDADVAGILARSAVMFFRRLPERPIRFVDLLRFGLAGTMADRIRLFAFGLAGGLLGLSTPFVTGLLIDAALPAADRGMLMQIVTMLVITAIAITGFTFCRGLAVMRLQTRLGNAAQAAVVDRLLHLPPPFFRDYEAGDLARRALAIDSILLMLGNTAESAVFSWLFGLFSFFYLFFIDFRLALLAMALVALQLTWTLAFDYLALLQERRNAKISGEVASKVLQLLSGIAKLRANGAESRAFALWAGLFSRQRSIVLGVRRNGIVLATIEAAYGLVCTIALFAAVAWAVPDMATGQFMAFSSAFGQFLGATLGLTSALTSTLSVIPQYERAKPILQATPEISRAGAAAGRLSGAIDICKVCFRYQPDSPLILDDVSINVRAGEFIALVGPSGSGKSTLCRLLLGFEHPQAGAIHYDGQDLAGLDLVAVRRQLGVVLQNGRLMAGDIFTNIVGSAPLSLQDAWEAARMAGLDADIEAMPMGMHTIIAEGAGTISGGQKQRLLIARAVVKKPRILLFDEATSALDNHTQAIVAQSLARLNATRIVVAHRLSTVIDADRIYYMEGGRILEQGSYQELMQLDGRFAALAKRQIA</sequence>
<accession>A0A934SR45</accession>
<comment type="similarity">
    <text evidence="11">Belongs to the ABC transporter superfamily. Cyclolysin exporter (TC 3.A.1.109.2) family.</text>
</comment>
<evidence type="ECO:0000256" key="10">
    <source>
        <dbReference type="ARBA" id="ARBA00055355"/>
    </source>
</evidence>
<dbReference type="GO" id="GO:0016887">
    <property type="term" value="F:ATP hydrolysis activity"/>
    <property type="evidence" value="ECO:0007669"/>
    <property type="project" value="InterPro"/>
</dbReference>
<keyword evidence="3" id="KW-1003">Cell membrane</keyword>
<dbReference type="FunFam" id="3.40.50.300:FF:000299">
    <property type="entry name" value="ABC transporter ATP-binding protein/permease"/>
    <property type="match status" value="1"/>
</dbReference>
<evidence type="ECO:0000313" key="17">
    <source>
        <dbReference type="Proteomes" id="UP000622890"/>
    </source>
</evidence>
<feature type="transmembrane region" description="Helical" evidence="13">
    <location>
        <begin position="601"/>
        <end position="619"/>
    </location>
</feature>
<dbReference type="Proteomes" id="UP000622890">
    <property type="component" value="Unassembled WGS sequence"/>
</dbReference>
<keyword evidence="5" id="KW-0204">Cytolysis</keyword>
<dbReference type="Gene3D" id="1.20.1560.10">
    <property type="entry name" value="ABC transporter type 1, transmembrane domain"/>
    <property type="match status" value="1"/>
</dbReference>
<dbReference type="PANTHER" id="PTHR24221">
    <property type="entry name" value="ATP-BINDING CASSETTE SUB-FAMILY B"/>
    <property type="match status" value="1"/>
</dbReference>
<evidence type="ECO:0000256" key="12">
    <source>
        <dbReference type="ARBA" id="ARBA00072252"/>
    </source>
</evidence>
<evidence type="ECO:0000256" key="4">
    <source>
        <dbReference type="ARBA" id="ARBA00022692"/>
    </source>
</evidence>
<gene>
    <name evidence="16" type="ORF">JJB74_05195</name>
</gene>
<name>A0A934SR45_9BURK</name>
<dbReference type="Pfam" id="PF00005">
    <property type="entry name" value="ABC_tran"/>
    <property type="match status" value="1"/>
</dbReference>
<dbReference type="InterPro" id="IPR036640">
    <property type="entry name" value="ABC1_TM_sf"/>
</dbReference>
<dbReference type="NCBIfam" id="TIGR03797">
    <property type="entry name" value="NHLM_micro_ABC2"/>
    <property type="match status" value="1"/>
</dbReference>
<evidence type="ECO:0000256" key="9">
    <source>
        <dbReference type="ARBA" id="ARBA00023136"/>
    </source>
</evidence>
<evidence type="ECO:0000313" key="16">
    <source>
        <dbReference type="EMBL" id="MBK4734002.1"/>
    </source>
</evidence>
<evidence type="ECO:0000256" key="8">
    <source>
        <dbReference type="ARBA" id="ARBA00022989"/>
    </source>
</evidence>
<reference evidence="16" key="1">
    <citation type="submission" date="2021-01" db="EMBL/GenBank/DDBJ databases">
        <title>Genome sequence of strain Noviherbaspirillum sp. DKR-6.</title>
        <authorList>
            <person name="Chaudhary D.K."/>
        </authorList>
    </citation>
    <scope>NUCLEOTIDE SEQUENCE</scope>
    <source>
        <strain evidence="16">DKR-6</strain>
    </source>
</reference>
<dbReference type="GO" id="GO:0005524">
    <property type="term" value="F:ATP binding"/>
    <property type="evidence" value="ECO:0007669"/>
    <property type="project" value="UniProtKB-KW"/>
</dbReference>
<evidence type="ECO:0000256" key="3">
    <source>
        <dbReference type="ARBA" id="ARBA00022475"/>
    </source>
</evidence>
<evidence type="ECO:0000256" key="13">
    <source>
        <dbReference type="SAM" id="Phobius"/>
    </source>
</evidence>
<dbReference type="PROSITE" id="PS00211">
    <property type="entry name" value="ABC_TRANSPORTER_1"/>
    <property type="match status" value="1"/>
</dbReference>
<dbReference type="PROSITE" id="PS50893">
    <property type="entry name" value="ABC_TRANSPORTER_2"/>
    <property type="match status" value="1"/>
</dbReference>
<feature type="domain" description="ABC transmembrane type-1" evidence="15">
    <location>
        <begin position="340"/>
        <end position="617"/>
    </location>
</feature>
<keyword evidence="9 13" id="KW-0472">Membrane</keyword>
<dbReference type="GO" id="GO:0031640">
    <property type="term" value="P:killing of cells of another organism"/>
    <property type="evidence" value="ECO:0007669"/>
    <property type="project" value="UniProtKB-KW"/>
</dbReference>
<dbReference type="InterPro" id="IPR039421">
    <property type="entry name" value="Type_1_exporter"/>
</dbReference>
<dbReference type="RefSeq" id="WP_200590791.1">
    <property type="nucleotide sequence ID" value="NZ_JAEPBG010000002.1"/>
</dbReference>
<evidence type="ECO:0000259" key="14">
    <source>
        <dbReference type="PROSITE" id="PS50893"/>
    </source>
</evidence>
<evidence type="ECO:0000256" key="6">
    <source>
        <dbReference type="ARBA" id="ARBA00022741"/>
    </source>
</evidence>
<evidence type="ECO:0000256" key="2">
    <source>
        <dbReference type="ARBA" id="ARBA00022448"/>
    </source>
</evidence>
<proteinExistence type="inferred from homology"/>
<dbReference type="Pfam" id="PF00664">
    <property type="entry name" value="ABC_membrane"/>
    <property type="match status" value="1"/>
</dbReference>
<feature type="transmembrane region" description="Helical" evidence="13">
    <location>
        <begin position="557"/>
        <end position="581"/>
    </location>
</feature>
<feature type="domain" description="ABC transporter" evidence="14">
    <location>
        <begin position="649"/>
        <end position="881"/>
    </location>
</feature>
<dbReference type="EMBL" id="JAEPBG010000002">
    <property type="protein sequence ID" value="MBK4734002.1"/>
    <property type="molecule type" value="Genomic_DNA"/>
</dbReference>
<evidence type="ECO:0000256" key="11">
    <source>
        <dbReference type="ARBA" id="ARBA00061173"/>
    </source>
</evidence>
<dbReference type="PANTHER" id="PTHR24221:SF654">
    <property type="entry name" value="ATP-BINDING CASSETTE SUB-FAMILY B MEMBER 6"/>
    <property type="match status" value="1"/>
</dbReference>
<keyword evidence="6" id="KW-0547">Nucleotide-binding</keyword>
<evidence type="ECO:0000259" key="15">
    <source>
        <dbReference type="PROSITE" id="PS50929"/>
    </source>
</evidence>
<dbReference type="PROSITE" id="PS50929">
    <property type="entry name" value="ABC_TM1F"/>
    <property type="match status" value="1"/>
</dbReference>
<comment type="caution">
    <text evidence="16">The sequence shown here is derived from an EMBL/GenBank/DDBJ whole genome shotgun (WGS) entry which is preliminary data.</text>
</comment>
<comment type="subcellular location">
    <subcellularLocation>
        <location evidence="1">Cell membrane</location>
        <topology evidence="1">Multi-pass membrane protein</topology>
    </subcellularLocation>
</comment>
<dbReference type="AlphaFoldDB" id="A0A934SR45"/>
<dbReference type="InterPro" id="IPR003439">
    <property type="entry name" value="ABC_transporter-like_ATP-bd"/>
</dbReference>
<keyword evidence="2" id="KW-0813">Transport</keyword>
<protein>
    <recommendedName>
        <fullName evidence="12">Cyclolysin secretion/processing ATP-binding protein CyaB</fullName>
    </recommendedName>
</protein>
<dbReference type="InterPro" id="IPR027417">
    <property type="entry name" value="P-loop_NTPase"/>
</dbReference>
<keyword evidence="17" id="KW-1185">Reference proteome</keyword>
<evidence type="ECO:0000256" key="7">
    <source>
        <dbReference type="ARBA" id="ARBA00022840"/>
    </source>
</evidence>
<comment type="function">
    <text evidence="10">Involved in the export of calmodulin-sensitive adenylate cyclase-hemolysin (cyclolysin).</text>
</comment>
<feature type="transmembrane region" description="Helical" evidence="13">
    <location>
        <begin position="444"/>
        <end position="470"/>
    </location>
</feature>
<dbReference type="InterPro" id="IPR003593">
    <property type="entry name" value="AAA+_ATPase"/>
</dbReference>
<keyword evidence="5" id="KW-0354">Hemolysis</keyword>
<dbReference type="GO" id="GO:0034040">
    <property type="term" value="F:ATPase-coupled lipid transmembrane transporter activity"/>
    <property type="evidence" value="ECO:0007669"/>
    <property type="project" value="TreeGrafter"/>
</dbReference>
<dbReference type="GO" id="GO:0140359">
    <property type="term" value="F:ABC-type transporter activity"/>
    <property type="evidence" value="ECO:0007669"/>
    <property type="project" value="InterPro"/>
</dbReference>
<keyword evidence="7" id="KW-0067">ATP-binding</keyword>
<organism evidence="16 17">
    <name type="scientific">Noviherbaspirillum pedocola</name>
    <dbReference type="NCBI Taxonomy" id="2801341"/>
    <lineage>
        <taxon>Bacteria</taxon>
        <taxon>Pseudomonadati</taxon>
        <taxon>Pseudomonadota</taxon>
        <taxon>Betaproteobacteria</taxon>
        <taxon>Burkholderiales</taxon>
        <taxon>Oxalobacteraceae</taxon>
        <taxon>Noviherbaspirillum</taxon>
    </lineage>
</organism>
<dbReference type="SMART" id="SM00382">
    <property type="entry name" value="AAA"/>
    <property type="match status" value="1"/>
</dbReference>
<dbReference type="Gene3D" id="3.40.50.300">
    <property type="entry name" value="P-loop containing nucleotide triphosphate hydrolases"/>
    <property type="match status" value="1"/>
</dbReference>
<keyword evidence="8 13" id="KW-1133">Transmembrane helix</keyword>
<dbReference type="SUPFAM" id="SSF90123">
    <property type="entry name" value="ABC transporter transmembrane region"/>
    <property type="match status" value="1"/>
</dbReference>
<feature type="transmembrane region" description="Helical" evidence="13">
    <location>
        <begin position="374"/>
        <end position="398"/>
    </location>
</feature>
<evidence type="ECO:0000256" key="1">
    <source>
        <dbReference type="ARBA" id="ARBA00004651"/>
    </source>
</evidence>
<evidence type="ECO:0000256" key="5">
    <source>
        <dbReference type="ARBA" id="ARBA00022735"/>
    </source>
</evidence>
<dbReference type="InterPro" id="IPR011527">
    <property type="entry name" value="ABC1_TM_dom"/>
</dbReference>
<dbReference type="GO" id="GO:0005886">
    <property type="term" value="C:plasma membrane"/>
    <property type="evidence" value="ECO:0007669"/>
    <property type="project" value="UniProtKB-SubCell"/>
</dbReference>
<keyword evidence="4 13" id="KW-0812">Transmembrane</keyword>